<protein>
    <submittedName>
        <fullName evidence="1">Transcriptional regulator</fullName>
    </submittedName>
</protein>
<dbReference type="AlphaFoldDB" id="A0A558CTN2"/>
<evidence type="ECO:0000313" key="1">
    <source>
        <dbReference type="EMBL" id="TVT52052.1"/>
    </source>
</evidence>
<accession>A0A558CTN2</accession>
<reference evidence="1 2" key="2">
    <citation type="submission" date="2019-08" db="EMBL/GenBank/DDBJ databases">
        <title>Amycolatopsis acidicola sp. nov., isolated from peat swamp forest soil.</title>
        <authorList>
            <person name="Srisuk N."/>
        </authorList>
    </citation>
    <scope>NUCLEOTIDE SEQUENCE [LARGE SCALE GENOMIC DNA]</scope>
    <source>
        <strain evidence="1 2">TBRC 6029</strain>
    </source>
</reference>
<comment type="caution">
    <text evidence="1">The sequence shown here is derived from an EMBL/GenBank/DDBJ whole genome shotgun (WGS) entry which is preliminary data.</text>
</comment>
<dbReference type="OrthoDB" id="3217562at2"/>
<name>A0A558CTN2_9PSEU</name>
<sequence length="338" mass="36263">MLEDDRITFRQEVLLPALLAAGVTPEMAHLTVQRPGKQPGRDPKIVEAYATMTAAQRDLYWEMPPALLVDAALAHTRLGVELLDTGANDADGRLLAGSVAESALLSARLAFFDLGQPALAVQAFVIAERTAELADDHGLAAAIAAHHAFIPGFAGQESEAHSYLEAAHAHARYAGGPMLRSWLHCVTAEILARTGQAAASRDRIRQAEDSMTTSGSDPDWLDFFTPDRLPGFAGNAALLAGRNSQAVNRLNQALERIGSRAAKQRSVLLLDLAAAHVPDDPDHALELAVQACDLLESEPYVTAYQRIPGVRRALAGAGRDTRLVERARELPLSLSERG</sequence>
<dbReference type="RefSeq" id="WP_144588040.1">
    <property type="nucleotide sequence ID" value="NZ_VJWX01000109.1"/>
</dbReference>
<proteinExistence type="predicted"/>
<reference evidence="1 2" key="1">
    <citation type="submission" date="2019-07" db="EMBL/GenBank/DDBJ databases">
        <authorList>
            <person name="Duangmal K."/>
            <person name="Teo W.F.A."/>
        </authorList>
    </citation>
    <scope>NUCLEOTIDE SEQUENCE [LARGE SCALE GENOMIC DNA]</scope>
    <source>
        <strain evidence="1 2">TBRC 6029</strain>
    </source>
</reference>
<dbReference type="EMBL" id="VJWX01000109">
    <property type="protein sequence ID" value="TVT52052.1"/>
    <property type="molecule type" value="Genomic_DNA"/>
</dbReference>
<gene>
    <name evidence="1" type="ORF">FNH05_13550</name>
</gene>
<keyword evidence="2" id="KW-1185">Reference proteome</keyword>
<evidence type="ECO:0000313" key="2">
    <source>
        <dbReference type="Proteomes" id="UP000320011"/>
    </source>
</evidence>
<dbReference type="Proteomes" id="UP000320011">
    <property type="component" value="Unassembled WGS sequence"/>
</dbReference>
<organism evidence="1 2">
    <name type="scientific">Amycolatopsis rhizosphaerae</name>
    <dbReference type="NCBI Taxonomy" id="2053003"/>
    <lineage>
        <taxon>Bacteria</taxon>
        <taxon>Bacillati</taxon>
        <taxon>Actinomycetota</taxon>
        <taxon>Actinomycetes</taxon>
        <taxon>Pseudonocardiales</taxon>
        <taxon>Pseudonocardiaceae</taxon>
        <taxon>Amycolatopsis</taxon>
    </lineage>
</organism>